<feature type="domain" description="HSF-type DNA-binding" evidence="7">
    <location>
        <begin position="224"/>
        <end position="313"/>
    </location>
</feature>
<dbReference type="RefSeq" id="XP_033427750.1">
    <property type="nucleotide sequence ID" value="XM_033568944.1"/>
</dbReference>
<dbReference type="AlphaFoldDB" id="A0A5M9MUS9"/>
<feature type="region of interest" description="Disordered" evidence="6">
    <location>
        <begin position="113"/>
        <end position="140"/>
    </location>
</feature>
<dbReference type="SUPFAM" id="SSF46785">
    <property type="entry name" value="Winged helix' DNA-binding domain"/>
    <property type="match status" value="1"/>
</dbReference>
<comment type="similarity">
    <text evidence="2 5">Belongs to the HSF family.</text>
</comment>
<dbReference type="SMART" id="SM00415">
    <property type="entry name" value="HSF"/>
    <property type="match status" value="1"/>
</dbReference>
<feature type="region of interest" description="Disordered" evidence="6">
    <location>
        <begin position="38"/>
        <end position="71"/>
    </location>
</feature>
<evidence type="ECO:0000256" key="5">
    <source>
        <dbReference type="RuleBase" id="RU004020"/>
    </source>
</evidence>
<dbReference type="GeneID" id="54326976"/>
<accession>A0A5M9MUS9</accession>
<sequence length="391" mass="43278">MEKELRAVKETLADVEKVKDMANKATILQQYLSARTEHFSENQNSGGYTASQSAPITRTLNEGGSNALNDEEIQPYPESEIMANQDVGDTNAGTLSSRFANSVLAKGGHLHVPTQRFSTDSGPEHSNNSNSQSLQEPSLGPVPAQLERLDKSLSSEAHDYNADQLPCFPDSRVHSGDRPSPSKPTITRANTSPRIAFTANNKYGDVTTPTSNQESFAQTSERRWIPIFIQRLIKAINDPRNEGMIRWSEDGNTVLIVDEQELITKLLPTFNTTTYASFTQQLNTHGFRRVEQGYENPLFKRDRPDAICLIRRKDSKSQPPSYFNSGTLSPSDVANPQSQSSPIVPERLGIHGGGWSTPSNTQTSSVQNDASSGRVSRGVNYKVIRKRRRQT</sequence>
<protein>
    <recommendedName>
        <fullName evidence="7">HSF-type DNA-binding domain-containing protein</fullName>
    </recommendedName>
</protein>
<dbReference type="EMBL" id="QUQM01000003">
    <property type="protein sequence ID" value="KAA8648389.1"/>
    <property type="molecule type" value="Genomic_DNA"/>
</dbReference>
<evidence type="ECO:0000256" key="6">
    <source>
        <dbReference type="SAM" id="MobiDB-lite"/>
    </source>
</evidence>
<dbReference type="PANTHER" id="PTHR10015">
    <property type="entry name" value="HEAT SHOCK TRANSCRIPTION FACTOR"/>
    <property type="match status" value="1"/>
</dbReference>
<dbReference type="InterPro" id="IPR036390">
    <property type="entry name" value="WH_DNA-bd_sf"/>
</dbReference>
<dbReference type="Gene3D" id="1.10.10.10">
    <property type="entry name" value="Winged helix-like DNA-binding domain superfamily/Winged helix DNA-binding domain"/>
    <property type="match status" value="1"/>
</dbReference>
<dbReference type="GO" id="GO:0043565">
    <property type="term" value="F:sequence-specific DNA binding"/>
    <property type="evidence" value="ECO:0007669"/>
    <property type="project" value="InterPro"/>
</dbReference>
<comment type="subcellular location">
    <subcellularLocation>
        <location evidence="1">Nucleus</location>
    </subcellularLocation>
</comment>
<dbReference type="InterPro" id="IPR036388">
    <property type="entry name" value="WH-like_DNA-bd_sf"/>
</dbReference>
<evidence type="ECO:0000259" key="7">
    <source>
        <dbReference type="SMART" id="SM00415"/>
    </source>
</evidence>
<dbReference type="PRINTS" id="PR00056">
    <property type="entry name" value="HSFDOMAIN"/>
</dbReference>
<evidence type="ECO:0000256" key="4">
    <source>
        <dbReference type="ARBA" id="ARBA00023242"/>
    </source>
</evidence>
<feature type="compositionally biased region" description="Polar residues" evidence="6">
    <location>
        <begin position="183"/>
        <end position="192"/>
    </location>
</feature>
<feature type="compositionally biased region" description="Polar residues" evidence="6">
    <location>
        <begin position="356"/>
        <end position="374"/>
    </location>
</feature>
<evidence type="ECO:0000313" key="9">
    <source>
        <dbReference type="Proteomes" id="UP000324241"/>
    </source>
</evidence>
<dbReference type="Proteomes" id="UP000324241">
    <property type="component" value="Unassembled WGS sequence"/>
</dbReference>
<evidence type="ECO:0000256" key="2">
    <source>
        <dbReference type="ARBA" id="ARBA00006403"/>
    </source>
</evidence>
<feature type="region of interest" description="Disordered" evidence="6">
    <location>
        <begin position="315"/>
        <end position="391"/>
    </location>
</feature>
<dbReference type="GO" id="GO:0003700">
    <property type="term" value="F:DNA-binding transcription factor activity"/>
    <property type="evidence" value="ECO:0007669"/>
    <property type="project" value="InterPro"/>
</dbReference>
<dbReference type="GO" id="GO:0005634">
    <property type="term" value="C:nucleus"/>
    <property type="evidence" value="ECO:0007669"/>
    <property type="project" value="UniProtKB-SubCell"/>
</dbReference>
<comment type="caution">
    <text evidence="8">The sequence shown here is derived from an EMBL/GenBank/DDBJ whole genome shotgun (WGS) entry which is preliminary data.</text>
</comment>
<organism evidence="8 9">
    <name type="scientific">Aspergillus tanneri</name>
    <dbReference type="NCBI Taxonomy" id="1220188"/>
    <lineage>
        <taxon>Eukaryota</taxon>
        <taxon>Fungi</taxon>
        <taxon>Dikarya</taxon>
        <taxon>Ascomycota</taxon>
        <taxon>Pezizomycotina</taxon>
        <taxon>Eurotiomycetes</taxon>
        <taxon>Eurotiomycetidae</taxon>
        <taxon>Eurotiales</taxon>
        <taxon>Aspergillaceae</taxon>
        <taxon>Aspergillus</taxon>
        <taxon>Aspergillus subgen. Circumdati</taxon>
    </lineage>
</organism>
<keyword evidence="3" id="KW-0238">DNA-binding</keyword>
<feature type="compositionally biased region" description="Polar residues" evidence="6">
    <location>
        <begin position="41"/>
        <end position="68"/>
    </location>
</feature>
<feature type="region of interest" description="Disordered" evidence="6">
    <location>
        <begin position="161"/>
        <end position="192"/>
    </location>
</feature>
<dbReference type="VEuPathDB" id="FungiDB:EYZ11_009691"/>
<evidence type="ECO:0000256" key="3">
    <source>
        <dbReference type="ARBA" id="ARBA00023125"/>
    </source>
</evidence>
<dbReference type="PANTHER" id="PTHR10015:SF427">
    <property type="entry name" value="HEAT SHOCK FACTOR PROTEIN"/>
    <property type="match status" value="1"/>
</dbReference>
<evidence type="ECO:0000313" key="8">
    <source>
        <dbReference type="EMBL" id="KAA8648389.1"/>
    </source>
</evidence>
<dbReference type="InterPro" id="IPR000232">
    <property type="entry name" value="HSF_DNA-bd"/>
</dbReference>
<reference evidence="8 9" key="1">
    <citation type="submission" date="2019-08" db="EMBL/GenBank/DDBJ databases">
        <title>The genome sequence of a newly discovered highly antifungal drug resistant Aspergillus species, Aspergillus tanneri NIH 1004.</title>
        <authorList>
            <person name="Mounaud S."/>
            <person name="Singh I."/>
            <person name="Joardar V."/>
            <person name="Pakala S."/>
            <person name="Pakala S."/>
            <person name="Venepally P."/>
            <person name="Chung J.K."/>
            <person name="Losada L."/>
            <person name="Nierman W.C."/>
        </authorList>
    </citation>
    <scope>NUCLEOTIDE SEQUENCE [LARGE SCALE GENOMIC DNA]</scope>
    <source>
        <strain evidence="8 9">NIH1004</strain>
    </source>
</reference>
<evidence type="ECO:0000256" key="1">
    <source>
        <dbReference type="ARBA" id="ARBA00004123"/>
    </source>
</evidence>
<keyword evidence="4" id="KW-0539">Nucleus</keyword>
<gene>
    <name evidence="8" type="ORF">ATNIH1004_004274</name>
</gene>
<feature type="compositionally biased region" description="Polar residues" evidence="6">
    <location>
        <begin position="115"/>
        <end position="136"/>
    </location>
</feature>
<feature type="compositionally biased region" description="Polar residues" evidence="6">
    <location>
        <begin position="317"/>
        <end position="342"/>
    </location>
</feature>
<proteinExistence type="inferred from homology"/>
<dbReference type="OrthoDB" id="4360491at2759"/>
<name>A0A5M9MUS9_9EURO</name>
<dbReference type="Pfam" id="PF00447">
    <property type="entry name" value="HSF_DNA-bind"/>
    <property type="match status" value="1"/>
</dbReference>